<dbReference type="AlphaFoldDB" id="T1H1G9"/>
<evidence type="ECO:0000313" key="3">
    <source>
        <dbReference type="Proteomes" id="UP000015102"/>
    </source>
</evidence>
<evidence type="ECO:0000256" key="1">
    <source>
        <dbReference type="SAM" id="MobiDB-lite"/>
    </source>
</evidence>
<dbReference type="EMBL" id="CAQQ02374349">
    <property type="status" value="NOT_ANNOTATED_CDS"/>
    <property type="molecule type" value="Genomic_DNA"/>
</dbReference>
<dbReference type="Proteomes" id="UP000015102">
    <property type="component" value="Unassembled WGS sequence"/>
</dbReference>
<evidence type="ECO:0000313" key="2">
    <source>
        <dbReference type="EnsemblMetazoa" id="MESCA010030-PA"/>
    </source>
</evidence>
<proteinExistence type="predicted"/>
<feature type="compositionally biased region" description="Basic and acidic residues" evidence="1">
    <location>
        <begin position="14"/>
        <end position="24"/>
    </location>
</feature>
<reference evidence="2" key="2">
    <citation type="submission" date="2015-06" db="UniProtKB">
        <authorList>
            <consortium name="EnsemblMetazoa"/>
        </authorList>
    </citation>
    <scope>IDENTIFICATION</scope>
</reference>
<feature type="region of interest" description="Disordered" evidence="1">
    <location>
        <begin position="1"/>
        <end position="43"/>
    </location>
</feature>
<organism evidence="2 3">
    <name type="scientific">Megaselia scalaris</name>
    <name type="common">Humpbacked fly</name>
    <name type="synonym">Phora scalaris</name>
    <dbReference type="NCBI Taxonomy" id="36166"/>
    <lineage>
        <taxon>Eukaryota</taxon>
        <taxon>Metazoa</taxon>
        <taxon>Ecdysozoa</taxon>
        <taxon>Arthropoda</taxon>
        <taxon>Hexapoda</taxon>
        <taxon>Insecta</taxon>
        <taxon>Pterygota</taxon>
        <taxon>Neoptera</taxon>
        <taxon>Endopterygota</taxon>
        <taxon>Diptera</taxon>
        <taxon>Brachycera</taxon>
        <taxon>Muscomorpha</taxon>
        <taxon>Platypezoidea</taxon>
        <taxon>Phoridae</taxon>
        <taxon>Megaseliini</taxon>
        <taxon>Megaselia</taxon>
    </lineage>
</organism>
<dbReference type="EnsemblMetazoa" id="MESCA010030-RA">
    <property type="protein sequence ID" value="MESCA010030-PA"/>
    <property type="gene ID" value="MESCA010030"/>
</dbReference>
<feature type="compositionally biased region" description="Polar residues" evidence="1">
    <location>
        <begin position="1"/>
        <end position="10"/>
    </location>
</feature>
<sequence length="209" mass="24253">METSTSSNPALNDISEHEESHNDSVLDTNYKQSSNRRSSLGIFRKAEFEKSSRRRTSLANPFVLFGRKDSHKITSLYENAVKFEKSDGSLNTSQDDYDESEDHFHTSSPNNDKSKKNGRFVYFNDSNTSIVSNEPDNEEPDIDLASSKSYRRRSSVQIKAERKKADTQLNYSVNDISSIEADQINAYYQQRQKRHSWWNIFANEPRKYR</sequence>
<name>T1H1G9_MEGSC</name>
<protein>
    <submittedName>
        <fullName evidence="2">Uncharacterized protein</fullName>
    </submittedName>
</protein>
<accession>T1H1G9</accession>
<reference evidence="3" key="1">
    <citation type="submission" date="2013-02" db="EMBL/GenBank/DDBJ databases">
        <authorList>
            <person name="Hughes D."/>
        </authorList>
    </citation>
    <scope>NUCLEOTIDE SEQUENCE</scope>
    <source>
        <strain>Durham</strain>
        <strain evidence="3">NC isolate 2 -- Noor lab</strain>
    </source>
</reference>
<feature type="region of interest" description="Disordered" evidence="1">
    <location>
        <begin position="87"/>
        <end position="149"/>
    </location>
</feature>
<feature type="compositionally biased region" description="Polar residues" evidence="1">
    <location>
        <begin position="25"/>
        <end position="38"/>
    </location>
</feature>
<dbReference type="HOGENOM" id="CLU_1316741_0_0_1"/>
<keyword evidence="3" id="KW-1185">Reference proteome</keyword>
<feature type="compositionally biased region" description="Polar residues" evidence="1">
    <location>
        <begin position="124"/>
        <end position="134"/>
    </location>
</feature>